<dbReference type="InterPro" id="IPR002104">
    <property type="entry name" value="Integrase_catalytic"/>
</dbReference>
<dbReference type="PANTHER" id="PTHR34605:SF4">
    <property type="entry name" value="DNA ADENINE METHYLTRANSFERASE"/>
    <property type="match status" value="1"/>
</dbReference>
<keyword evidence="7" id="KW-1185">Reference proteome</keyword>
<dbReference type="InterPro" id="IPR011010">
    <property type="entry name" value="DNA_brk_join_enz"/>
</dbReference>
<dbReference type="CDD" id="cd00799">
    <property type="entry name" value="INT_Cre_C"/>
    <property type="match status" value="1"/>
</dbReference>
<evidence type="ECO:0000256" key="2">
    <source>
        <dbReference type="ARBA" id="ARBA00023172"/>
    </source>
</evidence>
<dbReference type="InterPro" id="IPR052925">
    <property type="entry name" value="Phage_Integrase-like_Recomb"/>
</dbReference>
<dbReference type="PROSITE" id="PS51900">
    <property type="entry name" value="CB"/>
    <property type="match status" value="1"/>
</dbReference>
<gene>
    <name evidence="6" type="ORF">LJ752_07515</name>
</gene>
<evidence type="ECO:0000259" key="4">
    <source>
        <dbReference type="PROSITE" id="PS51898"/>
    </source>
</evidence>
<evidence type="ECO:0000256" key="1">
    <source>
        <dbReference type="ARBA" id="ARBA00023125"/>
    </source>
</evidence>
<reference evidence="6" key="1">
    <citation type="submission" date="2021-10" db="EMBL/GenBank/DDBJ databases">
        <title>Novel species in genus Arthrobacter.</title>
        <authorList>
            <person name="Liu Y."/>
        </authorList>
    </citation>
    <scope>NUCLEOTIDE SEQUENCE</scope>
    <source>
        <strain evidence="6">Zg-Y786</strain>
    </source>
</reference>
<dbReference type="InterPro" id="IPR044068">
    <property type="entry name" value="CB"/>
</dbReference>
<dbReference type="PROSITE" id="PS51898">
    <property type="entry name" value="TYR_RECOMBINASE"/>
    <property type="match status" value="1"/>
</dbReference>
<accession>A0ABS8GH63</accession>
<dbReference type="RefSeq" id="WP_227890708.1">
    <property type="nucleotide sequence ID" value="NZ_JAJFZQ010000005.1"/>
</dbReference>
<evidence type="ECO:0000259" key="5">
    <source>
        <dbReference type="PROSITE" id="PS51900"/>
    </source>
</evidence>
<evidence type="ECO:0000313" key="6">
    <source>
        <dbReference type="EMBL" id="MCC3265890.1"/>
    </source>
</evidence>
<dbReference type="EMBL" id="JAJFZQ010000005">
    <property type="protein sequence ID" value="MCC3265890.1"/>
    <property type="molecule type" value="Genomic_DNA"/>
</dbReference>
<sequence>MNTPVAAIDRATGPGAIQLLNPADAARVRHALENSISRATQIAYSSDWRAFIGWCESSAYIPLPAAAETVIAYLTSMASSVRPDGKDAYAVSTIVRRAASINASHVAAGIAPPGADGRVALALKGIKRNRSTPQRRVAPLLTGDIRLLLESTRVRTWPDGVAAVRDAALLLTGFAGAFRRSELSALNISDVTPDLSEGIYLRVRRSKTDQEGEGQVKGLPYGVHPLTCPPCALYRWLDLLAAADGEDGRPGLVRALRTSGQPTDHICRDGRHQRRAGNESPLFRSLAGGGVIKPGRMNGHAVNEVIKRRAAAAGLDPDLYGGHSLRAGFITQAFKSGADARSIRRQTGHKGDAILSVYDRENAPLQGNAVRNIWL</sequence>
<dbReference type="Gene3D" id="1.10.150.130">
    <property type="match status" value="1"/>
</dbReference>
<organism evidence="6 7">
    <name type="scientific">Arthrobacter gengyunqii</name>
    <dbReference type="NCBI Taxonomy" id="2886940"/>
    <lineage>
        <taxon>Bacteria</taxon>
        <taxon>Bacillati</taxon>
        <taxon>Actinomycetota</taxon>
        <taxon>Actinomycetes</taxon>
        <taxon>Micrococcales</taxon>
        <taxon>Micrococcaceae</taxon>
        <taxon>Arthrobacter</taxon>
    </lineage>
</organism>
<protein>
    <submittedName>
        <fullName evidence="6">Site-specific integrase</fullName>
    </submittedName>
</protein>
<dbReference type="Gene3D" id="1.10.443.10">
    <property type="entry name" value="Intergrase catalytic core"/>
    <property type="match status" value="1"/>
</dbReference>
<evidence type="ECO:0000256" key="3">
    <source>
        <dbReference type="PROSITE-ProRule" id="PRU01248"/>
    </source>
</evidence>
<dbReference type="SUPFAM" id="SSF56349">
    <property type="entry name" value="DNA breaking-rejoining enzymes"/>
    <property type="match status" value="1"/>
</dbReference>
<feature type="domain" description="Tyr recombinase" evidence="4">
    <location>
        <begin position="135"/>
        <end position="371"/>
    </location>
</feature>
<proteinExistence type="predicted"/>
<dbReference type="InterPro" id="IPR010998">
    <property type="entry name" value="Integrase_recombinase_N"/>
</dbReference>
<name>A0ABS8GH63_9MICC</name>
<dbReference type="SUPFAM" id="SSF47823">
    <property type="entry name" value="lambda integrase-like, N-terminal domain"/>
    <property type="match status" value="1"/>
</dbReference>
<keyword evidence="1 3" id="KW-0238">DNA-binding</keyword>
<dbReference type="Proteomes" id="UP001139168">
    <property type="component" value="Unassembled WGS sequence"/>
</dbReference>
<keyword evidence="2" id="KW-0233">DNA recombination</keyword>
<feature type="domain" description="Core-binding (CB)" evidence="5">
    <location>
        <begin position="17"/>
        <end position="109"/>
    </location>
</feature>
<dbReference type="PANTHER" id="PTHR34605">
    <property type="entry name" value="PHAGE_INTEGRASE DOMAIN-CONTAINING PROTEIN"/>
    <property type="match status" value="1"/>
</dbReference>
<evidence type="ECO:0000313" key="7">
    <source>
        <dbReference type="Proteomes" id="UP001139168"/>
    </source>
</evidence>
<dbReference type="InterPro" id="IPR013762">
    <property type="entry name" value="Integrase-like_cat_sf"/>
</dbReference>
<comment type="caution">
    <text evidence="6">The sequence shown here is derived from an EMBL/GenBank/DDBJ whole genome shotgun (WGS) entry which is preliminary data.</text>
</comment>